<evidence type="ECO:0000256" key="1">
    <source>
        <dbReference type="ARBA" id="ARBA00001936"/>
    </source>
</evidence>
<feature type="binding site" evidence="13">
    <location>
        <position position="47"/>
    </location>
    <ligand>
        <name>ATP</name>
        <dbReference type="ChEBI" id="CHEBI:30616"/>
    </ligand>
</feature>
<dbReference type="EMBL" id="CM003377">
    <property type="protein sequence ID" value="KOM47550.1"/>
    <property type="molecule type" value="Genomic_DNA"/>
</dbReference>
<evidence type="ECO:0000256" key="12">
    <source>
        <dbReference type="ARBA" id="ARBA00058225"/>
    </source>
</evidence>
<keyword evidence="7" id="KW-0418">Kinase</keyword>
<comment type="catalytic activity">
    <reaction evidence="11">
        <text>L-seryl-[protein] + ATP = O-phospho-L-seryl-[protein] + ADP + H(+)</text>
        <dbReference type="Rhea" id="RHEA:17989"/>
        <dbReference type="Rhea" id="RHEA-COMP:9863"/>
        <dbReference type="Rhea" id="RHEA-COMP:11604"/>
        <dbReference type="ChEBI" id="CHEBI:15378"/>
        <dbReference type="ChEBI" id="CHEBI:29999"/>
        <dbReference type="ChEBI" id="CHEBI:30616"/>
        <dbReference type="ChEBI" id="CHEBI:83421"/>
        <dbReference type="ChEBI" id="CHEBI:456216"/>
        <dbReference type="EC" id="2.7.11.1"/>
    </reaction>
</comment>
<comment type="cofactor">
    <cofactor evidence="1">
        <name>Mn(2+)</name>
        <dbReference type="ChEBI" id="CHEBI:29035"/>
    </cofactor>
</comment>
<keyword evidence="8 13" id="KW-0067">ATP-binding</keyword>
<comment type="catalytic activity">
    <reaction evidence="10">
        <text>L-threonyl-[protein] + ATP = O-phospho-L-threonyl-[protein] + ADP + H(+)</text>
        <dbReference type="Rhea" id="RHEA:46608"/>
        <dbReference type="Rhea" id="RHEA-COMP:11060"/>
        <dbReference type="Rhea" id="RHEA-COMP:11605"/>
        <dbReference type="ChEBI" id="CHEBI:15378"/>
        <dbReference type="ChEBI" id="CHEBI:30013"/>
        <dbReference type="ChEBI" id="CHEBI:30616"/>
        <dbReference type="ChEBI" id="CHEBI:61977"/>
        <dbReference type="ChEBI" id="CHEBI:456216"/>
        <dbReference type="EC" id="2.7.11.1"/>
    </reaction>
</comment>
<dbReference type="Pfam" id="PF00069">
    <property type="entry name" value="Pkinase"/>
    <property type="match status" value="1"/>
</dbReference>
<dbReference type="Proteomes" id="UP000053144">
    <property type="component" value="Chromosome 7"/>
</dbReference>
<comment type="function">
    <text evidence="12">CIPK serine-threonine protein kinases interact with CBL proteins. Binding of a CBL protein to the regulatory NAF domain of CIPK protein lead to the activation of the kinase in a calcium-dependent manner.</text>
</comment>
<dbReference type="AlphaFoldDB" id="A0A0L9UXH9"/>
<evidence type="ECO:0000256" key="9">
    <source>
        <dbReference type="ARBA" id="ARBA00023211"/>
    </source>
</evidence>
<dbReference type="STRING" id="3914.A0A0L9UXH9"/>
<dbReference type="Gene3D" id="1.10.510.10">
    <property type="entry name" value="Transferase(Phosphotransferase) domain 1"/>
    <property type="match status" value="1"/>
</dbReference>
<dbReference type="InterPro" id="IPR000719">
    <property type="entry name" value="Prot_kinase_dom"/>
</dbReference>
<organism evidence="17 18">
    <name type="scientific">Phaseolus angularis</name>
    <name type="common">Azuki bean</name>
    <name type="synonym">Vigna angularis</name>
    <dbReference type="NCBI Taxonomy" id="3914"/>
    <lineage>
        <taxon>Eukaryota</taxon>
        <taxon>Viridiplantae</taxon>
        <taxon>Streptophyta</taxon>
        <taxon>Embryophyta</taxon>
        <taxon>Tracheophyta</taxon>
        <taxon>Spermatophyta</taxon>
        <taxon>Magnoliopsida</taxon>
        <taxon>eudicotyledons</taxon>
        <taxon>Gunneridae</taxon>
        <taxon>Pentapetalae</taxon>
        <taxon>rosids</taxon>
        <taxon>fabids</taxon>
        <taxon>Fabales</taxon>
        <taxon>Fabaceae</taxon>
        <taxon>Papilionoideae</taxon>
        <taxon>50 kb inversion clade</taxon>
        <taxon>NPAAA clade</taxon>
        <taxon>indigoferoid/millettioid clade</taxon>
        <taxon>Phaseoleae</taxon>
        <taxon>Vigna</taxon>
    </lineage>
</organism>
<evidence type="ECO:0000256" key="5">
    <source>
        <dbReference type="ARBA" id="ARBA00022679"/>
    </source>
</evidence>
<evidence type="ECO:0000256" key="3">
    <source>
        <dbReference type="ARBA" id="ARBA00012513"/>
    </source>
</evidence>
<protein>
    <recommendedName>
        <fullName evidence="3">non-specific serine/threonine protein kinase</fullName>
        <ecNumber evidence="3">2.7.11.1</ecNumber>
    </recommendedName>
</protein>
<dbReference type="InterPro" id="IPR018451">
    <property type="entry name" value="NAF/FISL_domain"/>
</dbReference>
<dbReference type="FunFam" id="3.30.310.80:FF:000005">
    <property type="entry name" value="Non-specific serine/threonine protein kinase"/>
    <property type="match status" value="1"/>
</dbReference>
<dbReference type="PROSITE" id="PS00107">
    <property type="entry name" value="PROTEIN_KINASE_ATP"/>
    <property type="match status" value="1"/>
</dbReference>
<feature type="domain" description="NAF" evidence="16">
    <location>
        <begin position="285"/>
        <end position="309"/>
    </location>
</feature>
<feature type="domain" description="Protein kinase" evidence="15">
    <location>
        <begin position="9"/>
        <end position="244"/>
    </location>
</feature>
<evidence type="ECO:0000256" key="4">
    <source>
        <dbReference type="ARBA" id="ARBA00022527"/>
    </source>
</evidence>
<evidence type="ECO:0000256" key="10">
    <source>
        <dbReference type="ARBA" id="ARBA00047899"/>
    </source>
</evidence>
<evidence type="ECO:0000256" key="6">
    <source>
        <dbReference type="ARBA" id="ARBA00022741"/>
    </source>
</evidence>
<proteinExistence type="inferred from homology"/>
<dbReference type="CDD" id="cd12195">
    <property type="entry name" value="CIPK_C"/>
    <property type="match status" value="1"/>
</dbReference>
<dbReference type="InterPro" id="IPR008271">
    <property type="entry name" value="Ser/Thr_kinase_AS"/>
</dbReference>
<dbReference type="PROSITE" id="PS50011">
    <property type="entry name" value="PROTEIN_KINASE_DOM"/>
    <property type="match status" value="1"/>
</dbReference>
<dbReference type="InterPro" id="IPR004041">
    <property type="entry name" value="NAF_dom"/>
</dbReference>
<keyword evidence="5" id="KW-0808">Transferase</keyword>
<dbReference type="PANTHER" id="PTHR43895">
    <property type="entry name" value="CALCIUM/CALMODULIN-DEPENDENT PROTEIN KINASE KINASE-RELATED"/>
    <property type="match status" value="1"/>
</dbReference>
<evidence type="ECO:0000313" key="17">
    <source>
        <dbReference type="EMBL" id="KOM47550.1"/>
    </source>
</evidence>
<dbReference type="InterPro" id="IPR017441">
    <property type="entry name" value="Protein_kinase_ATP_BS"/>
</dbReference>
<dbReference type="PANTHER" id="PTHR43895:SF114">
    <property type="entry name" value="NON-SPECIFIC SERINE_THREONINE PROTEIN KINASE"/>
    <property type="match status" value="1"/>
</dbReference>
<dbReference type="FunFam" id="1.10.510.10:FF:000303">
    <property type="entry name" value="Non-specific serine/threonine protein kinase"/>
    <property type="match status" value="1"/>
</dbReference>
<name>A0A0L9UXH9_PHAAN</name>
<keyword evidence="4" id="KW-0723">Serine/threonine-protein kinase</keyword>
<sequence>MVLRKVGKYEIGRTVGEGTFAKVKFAQNTETGESVAMKVLDRSTIIKHKMVDQVLASRTKIYIILEFITGGELFDKIVSHGRLSEVDCRRYFQQLIDGVDYCHSKGVYHRDLKPENLLLDSQGNIKISDFGLSAFPEQGVSMLRTTCGTPNYVAPEVLSHKGYNGAPADVWSCGVILYVLLAGYLPFDELDLTTLYITAVAIEKAQFSCPTWFPVGAKSLLHRILDPNPENRITIQQIRNDEWFQKEYVPVSLLEYEDVNLDDVNAAFDNVEDQITNQQCENDDMGPLTLNAFDMIILSQGLNLATLFDRGEPNNCRCNLLMKRCISTACTCNPDQDSVKYVTRFISQKPPKVVLSSMEVVAQSMGFKTHIRNYKMRIEGIPANKASYFSVILEVFEIAPTFFMVNIQKAAGDSNEYLKFYKNFSNNLEDIMWKPSHEKSKLRNSKTNCKEHARYRTCFDATNILLPQILVLFLALILVTHDLPVWIFPALMVMASRIRSFNVTLYGIKSPKSVGLVLRSSNLLAVLSSVGQSPFVLYAWEDLPVMTVQSSARVLPNIPCVLSGIVRGSSGGVVIDAERAEPADGWPMIGGYVWASHEVGSYESDFSTREELWLWAKRSYIARDGEDARLIRLGISHPNERVFHGNGAHTEEFFFVYAYLFNQMFVRVLFVTFQSSVLQRDPTKINAVSVDAMTPIEIEAVKTIDALSRRLPSRNLVECLGHEDFDQMAFDITTNRAVFLYCVLRGLNINVEQVIVDEIKHYAHAVSNKSPLGRPSLITHLCELVGVNTSTPPFERPRKEIDASYYTQEDFMAHVTWPTDPAQASGGAEASEIAAMEKVAEEEEEEDEDEEEEEEEEDNDDDDNKG</sequence>
<evidence type="ECO:0000256" key="2">
    <source>
        <dbReference type="ARBA" id="ARBA00006234"/>
    </source>
</evidence>
<evidence type="ECO:0000313" key="18">
    <source>
        <dbReference type="Proteomes" id="UP000053144"/>
    </source>
</evidence>
<dbReference type="GO" id="GO:0007165">
    <property type="term" value="P:signal transduction"/>
    <property type="evidence" value="ECO:0007669"/>
    <property type="project" value="InterPro"/>
</dbReference>
<dbReference type="Gene3D" id="3.30.200.20">
    <property type="entry name" value="Phosphorylase Kinase, domain 1"/>
    <property type="match status" value="1"/>
</dbReference>
<evidence type="ECO:0000256" key="11">
    <source>
        <dbReference type="ARBA" id="ARBA00048679"/>
    </source>
</evidence>
<dbReference type="PROSITE" id="PS50816">
    <property type="entry name" value="NAF"/>
    <property type="match status" value="1"/>
</dbReference>
<dbReference type="GO" id="GO:0004674">
    <property type="term" value="F:protein serine/threonine kinase activity"/>
    <property type="evidence" value="ECO:0007669"/>
    <property type="project" value="UniProtKB-KW"/>
</dbReference>
<dbReference type="PROSITE" id="PS00108">
    <property type="entry name" value="PROTEIN_KINASE_ST"/>
    <property type="match status" value="1"/>
</dbReference>
<comment type="similarity">
    <text evidence="2">Belongs to the protein kinase superfamily. CAMK Ser/Thr protein kinase family. SNF1 subfamily.</text>
</comment>
<reference evidence="18" key="1">
    <citation type="journal article" date="2015" name="Proc. Natl. Acad. Sci. U.S.A.">
        <title>Genome sequencing of adzuki bean (Vigna angularis) provides insight into high starch and low fat accumulation and domestication.</title>
        <authorList>
            <person name="Yang K."/>
            <person name="Tian Z."/>
            <person name="Chen C."/>
            <person name="Luo L."/>
            <person name="Zhao B."/>
            <person name="Wang Z."/>
            <person name="Yu L."/>
            <person name="Li Y."/>
            <person name="Sun Y."/>
            <person name="Li W."/>
            <person name="Chen Y."/>
            <person name="Li Y."/>
            <person name="Zhang Y."/>
            <person name="Ai D."/>
            <person name="Zhao J."/>
            <person name="Shang C."/>
            <person name="Ma Y."/>
            <person name="Wu B."/>
            <person name="Wang M."/>
            <person name="Gao L."/>
            <person name="Sun D."/>
            <person name="Zhang P."/>
            <person name="Guo F."/>
            <person name="Wang W."/>
            <person name="Li Y."/>
            <person name="Wang J."/>
            <person name="Varshney R.K."/>
            <person name="Wang J."/>
            <person name="Ling H.Q."/>
            <person name="Wan P."/>
        </authorList>
    </citation>
    <scope>NUCLEOTIDE SEQUENCE</scope>
    <source>
        <strain evidence="18">cv. Jingnong 6</strain>
    </source>
</reference>
<keyword evidence="9" id="KW-0464">Manganese</keyword>
<dbReference type="SUPFAM" id="SSF56112">
    <property type="entry name" value="Protein kinase-like (PK-like)"/>
    <property type="match status" value="1"/>
</dbReference>
<evidence type="ECO:0000259" key="16">
    <source>
        <dbReference type="PROSITE" id="PS50816"/>
    </source>
</evidence>
<dbReference type="EC" id="2.7.11.1" evidence="3"/>
<dbReference type="SMART" id="SM00220">
    <property type="entry name" value="S_TKc"/>
    <property type="match status" value="1"/>
</dbReference>
<dbReference type="Pfam" id="PF03822">
    <property type="entry name" value="NAF"/>
    <property type="match status" value="1"/>
</dbReference>
<gene>
    <name evidence="17" type="ORF">LR48_Vigan07g125400</name>
</gene>
<keyword evidence="6 13" id="KW-0547">Nucleotide-binding</keyword>
<dbReference type="InterPro" id="IPR011009">
    <property type="entry name" value="Kinase-like_dom_sf"/>
</dbReference>
<dbReference type="GO" id="GO:0106310">
    <property type="term" value="F:protein serine kinase activity"/>
    <property type="evidence" value="ECO:0007669"/>
    <property type="project" value="RHEA"/>
</dbReference>
<dbReference type="GO" id="GO:0005524">
    <property type="term" value="F:ATP binding"/>
    <property type="evidence" value="ECO:0007669"/>
    <property type="project" value="UniProtKB-UniRule"/>
</dbReference>
<feature type="compositionally biased region" description="Acidic residues" evidence="14">
    <location>
        <begin position="840"/>
        <end position="866"/>
    </location>
</feature>
<evidence type="ECO:0000256" key="8">
    <source>
        <dbReference type="ARBA" id="ARBA00022840"/>
    </source>
</evidence>
<evidence type="ECO:0000256" key="14">
    <source>
        <dbReference type="SAM" id="MobiDB-lite"/>
    </source>
</evidence>
<evidence type="ECO:0000259" key="15">
    <source>
        <dbReference type="PROSITE" id="PS50011"/>
    </source>
</evidence>
<evidence type="ECO:0000256" key="13">
    <source>
        <dbReference type="PROSITE-ProRule" id="PRU10141"/>
    </source>
</evidence>
<evidence type="ECO:0000256" key="7">
    <source>
        <dbReference type="ARBA" id="ARBA00022777"/>
    </source>
</evidence>
<dbReference type="InterPro" id="IPR046796">
    <property type="entry name" value="Transposase_32_dom"/>
</dbReference>
<dbReference type="Pfam" id="PF20167">
    <property type="entry name" value="Transposase_32"/>
    <property type="match status" value="1"/>
</dbReference>
<feature type="compositionally biased region" description="Low complexity" evidence="14">
    <location>
        <begin position="822"/>
        <end position="834"/>
    </location>
</feature>
<accession>A0A0L9UXH9</accession>
<dbReference type="Gene3D" id="3.30.310.80">
    <property type="entry name" value="Kinase associated domain 1, KA1"/>
    <property type="match status" value="1"/>
</dbReference>
<dbReference type="Gramene" id="KOM47550">
    <property type="protein sequence ID" value="KOM47550"/>
    <property type="gene ID" value="LR48_Vigan07g125400"/>
</dbReference>
<feature type="region of interest" description="Disordered" evidence="14">
    <location>
        <begin position="818"/>
        <end position="866"/>
    </location>
</feature>